<evidence type="ECO:0000256" key="1">
    <source>
        <dbReference type="SAM" id="Phobius"/>
    </source>
</evidence>
<reference evidence="2 3" key="1">
    <citation type="submission" date="2024-09" db="EMBL/GenBank/DDBJ databases">
        <authorList>
            <person name="Sun Q."/>
            <person name="Mori K."/>
        </authorList>
    </citation>
    <scope>NUCLEOTIDE SEQUENCE [LARGE SCALE GENOMIC DNA]</scope>
    <source>
        <strain evidence="2 3">TBRC 3947</strain>
    </source>
</reference>
<accession>A0ABV6MDD8</accession>
<proteinExistence type="predicted"/>
<organism evidence="2 3">
    <name type="scientific">Phytohabitans kaempferiae</name>
    <dbReference type="NCBI Taxonomy" id="1620943"/>
    <lineage>
        <taxon>Bacteria</taxon>
        <taxon>Bacillati</taxon>
        <taxon>Actinomycetota</taxon>
        <taxon>Actinomycetes</taxon>
        <taxon>Micromonosporales</taxon>
        <taxon>Micromonosporaceae</taxon>
    </lineage>
</organism>
<name>A0ABV6MDD8_9ACTN</name>
<comment type="caution">
    <text evidence="2">The sequence shown here is derived from an EMBL/GenBank/DDBJ whole genome shotgun (WGS) entry which is preliminary data.</text>
</comment>
<gene>
    <name evidence="2" type="ORF">ACFFIA_34430</name>
</gene>
<feature type="transmembrane region" description="Helical" evidence="1">
    <location>
        <begin position="50"/>
        <end position="69"/>
    </location>
</feature>
<dbReference type="EMBL" id="JBHLUH010000074">
    <property type="protein sequence ID" value="MFC0532730.1"/>
    <property type="molecule type" value="Genomic_DNA"/>
</dbReference>
<evidence type="ECO:0000313" key="2">
    <source>
        <dbReference type="EMBL" id="MFC0532730.1"/>
    </source>
</evidence>
<dbReference type="RefSeq" id="WP_377259341.1">
    <property type="nucleotide sequence ID" value="NZ_JBHLUH010000074.1"/>
</dbReference>
<keyword evidence="3" id="KW-1185">Reference proteome</keyword>
<keyword evidence="1" id="KW-0812">Transmembrane</keyword>
<evidence type="ECO:0000313" key="3">
    <source>
        <dbReference type="Proteomes" id="UP001589867"/>
    </source>
</evidence>
<protein>
    <submittedName>
        <fullName evidence="2">Uncharacterized protein</fullName>
    </submittedName>
</protein>
<sequence length="299" mass="32648">MKTVLGWRMYALMLLGAVLLLGVTRVFVMPEIDSSVTPTIGASIGQILDSLIGVTAGALIVSGLIYWLVPGNRSAVEDTVLVAPTSISNELRNSAITATTWTYRGHTGRYFRTTILPILAEAANKHGRYIDINLQILDPDDPSIIAFFSEYRASVNRDRADYWTPDKARAEVAATVIALAVAATNSSRLACNLYLTRLVSPFTIDLCDTQAIVTRESAKHDAIKYPAGSSFYDSVCEDLHLSARLARRVSISRSAIKVVGKRDDVTTVLDELNVVTKDRNKVVSHVLTALRNPVSPYGH</sequence>
<keyword evidence="1" id="KW-0472">Membrane</keyword>
<keyword evidence="1" id="KW-1133">Transmembrane helix</keyword>
<dbReference type="Proteomes" id="UP001589867">
    <property type="component" value="Unassembled WGS sequence"/>
</dbReference>